<name>A0AAE4Z820_9BACT</name>
<protein>
    <submittedName>
        <fullName evidence="2">DUF3108 domain-containing protein</fullName>
    </submittedName>
</protein>
<evidence type="ECO:0000313" key="2">
    <source>
        <dbReference type="EMBL" id="NIR74698.1"/>
    </source>
</evidence>
<evidence type="ECO:0000313" key="3">
    <source>
        <dbReference type="Proteomes" id="UP000702544"/>
    </source>
</evidence>
<dbReference type="EMBL" id="JAACAK010000047">
    <property type="protein sequence ID" value="NIR74698.1"/>
    <property type="molecule type" value="Genomic_DNA"/>
</dbReference>
<accession>A0AAE4Z820</accession>
<dbReference type="Pfam" id="PF11306">
    <property type="entry name" value="DUF3108"/>
    <property type="match status" value="1"/>
</dbReference>
<dbReference type="AlphaFoldDB" id="A0AAE4Z820"/>
<sequence>MVISETARAQATDTVGDGGTDGSTPEVAKVPFGVGERFEYRVRFGPLTVGEAVMEVTGIDTVAGHPTYHLSTLIEGSVPFYTLKDIQESWLDVSLLASRRFRQDSKQGDYERQREYQFDLENRVYHEDNGETDSIPPLALDEASFIYFVRATPLEVGETYEWNRYFRFDRNPVIVQVLRREKVKVPAGEFETVVVRPIIKTGGIFAEGGEAEVYMTDDEGRLLIKLVSKLKVGTLTMELTNYEAGEPLTPEDLEGEAASSP</sequence>
<feature type="region of interest" description="Disordered" evidence="1">
    <location>
        <begin position="1"/>
        <end position="24"/>
    </location>
</feature>
<dbReference type="Proteomes" id="UP000702544">
    <property type="component" value="Unassembled WGS sequence"/>
</dbReference>
<proteinExistence type="predicted"/>
<reference evidence="2 3" key="1">
    <citation type="submission" date="2020-01" db="EMBL/GenBank/DDBJ databases">
        <title>Genomes assembled from Gulf of Kutch pelagic sediment metagenomes.</title>
        <authorList>
            <person name="Chandrashekar M."/>
            <person name="Mahajan M.S."/>
            <person name="Dave K.J."/>
            <person name="Vatsa P."/>
            <person name="Nathani N.M."/>
        </authorList>
    </citation>
    <scope>NUCLEOTIDE SEQUENCE [LARGE SCALE GENOMIC DNA]</scope>
    <source>
        <strain evidence="2">KS3-K002</strain>
    </source>
</reference>
<evidence type="ECO:0000256" key="1">
    <source>
        <dbReference type="SAM" id="MobiDB-lite"/>
    </source>
</evidence>
<organism evidence="2 3">
    <name type="scientific">Candidatus Kutchimonas denitrificans</name>
    <dbReference type="NCBI Taxonomy" id="3056748"/>
    <lineage>
        <taxon>Bacteria</taxon>
        <taxon>Pseudomonadati</taxon>
        <taxon>Gemmatimonadota</taxon>
        <taxon>Gemmatimonadia</taxon>
        <taxon>Candidatus Palauibacterales</taxon>
        <taxon>Candidatus Palauibacteraceae</taxon>
        <taxon>Candidatus Kutchimonas</taxon>
    </lineage>
</organism>
<gene>
    <name evidence="2" type="ORF">GWO12_06250</name>
</gene>
<dbReference type="InterPro" id="IPR021457">
    <property type="entry name" value="DUF3108"/>
</dbReference>
<comment type="caution">
    <text evidence="2">The sequence shown here is derived from an EMBL/GenBank/DDBJ whole genome shotgun (WGS) entry which is preliminary data.</text>
</comment>